<evidence type="ECO:0000256" key="5">
    <source>
        <dbReference type="ARBA" id="ARBA00023157"/>
    </source>
</evidence>
<keyword evidence="4 6" id="KW-0928">Hypersensitive response elicitation</keyword>
<dbReference type="AlphaFoldDB" id="A0A024TSE0"/>
<evidence type="ECO:0000256" key="6">
    <source>
        <dbReference type="RuleBase" id="RU368111"/>
    </source>
</evidence>
<dbReference type="GO" id="GO:0005576">
    <property type="term" value="C:extracellular region"/>
    <property type="evidence" value="ECO:0007669"/>
    <property type="project" value="UniProtKB-SubCell"/>
</dbReference>
<dbReference type="GO" id="GO:0052040">
    <property type="term" value="P:symbiont-mediated perturbation of host programmed cell death"/>
    <property type="evidence" value="ECO:0007669"/>
    <property type="project" value="UniProtKB-UniRule"/>
</dbReference>
<evidence type="ECO:0000256" key="1">
    <source>
        <dbReference type="ARBA" id="ARBA00004613"/>
    </source>
</evidence>
<sequence length="154" mass="16289">MIVLLNNPPASTPSLCAENPAVLLHHDVPSLVCAHLDDDAVVETDVTTKSKLPPCNLVDAVQLVAKVLFDPNFKTCKADSGVSIGMTGVPGADVLEKVKKSEGCQRVFTSVKDLLKNNPKAKCTVQGTPLVEFAGKTIVDFVENLNQLKAGLPA</sequence>
<comment type="similarity">
    <text evidence="2 6">Belongs to the elicitin family.</text>
</comment>
<name>A0A024TSE0_9STRA</name>
<dbReference type="InterPro" id="IPR002200">
    <property type="entry name" value="Elicitin"/>
</dbReference>
<proteinExistence type="inferred from homology"/>
<evidence type="ECO:0000256" key="3">
    <source>
        <dbReference type="ARBA" id="ARBA00022525"/>
    </source>
</evidence>
<reference evidence="7" key="1">
    <citation type="submission" date="2013-12" db="EMBL/GenBank/DDBJ databases">
        <title>The Genome Sequence of Aphanomyces invadans NJM9701.</title>
        <authorList>
            <consortium name="The Broad Institute Genomics Platform"/>
            <person name="Russ C."/>
            <person name="Tyler B."/>
            <person name="van West P."/>
            <person name="Dieguez-Uribeondo J."/>
            <person name="Young S.K."/>
            <person name="Zeng Q."/>
            <person name="Gargeya S."/>
            <person name="Fitzgerald M."/>
            <person name="Abouelleil A."/>
            <person name="Alvarado L."/>
            <person name="Chapman S.B."/>
            <person name="Gainer-Dewar J."/>
            <person name="Goldberg J."/>
            <person name="Griggs A."/>
            <person name="Gujja S."/>
            <person name="Hansen M."/>
            <person name="Howarth C."/>
            <person name="Imamovic A."/>
            <person name="Ireland A."/>
            <person name="Larimer J."/>
            <person name="McCowan C."/>
            <person name="Murphy C."/>
            <person name="Pearson M."/>
            <person name="Poon T.W."/>
            <person name="Priest M."/>
            <person name="Roberts A."/>
            <person name="Saif S."/>
            <person name="Shea T."/>
            <person name="Sykes S."/>
            <person name="Wortman J."/>
            <person name="Nusbaum C."/>
            <person name="Birren B."/>
        </authorList>
    </citation>
    <scope>NUCLEOTIDE SEQUENCE [LARGE SCALE GENOMIC DNA]</scope>
    <source>
        <strain evidence="7">NJM9701</strain>
    </source>
</reference>
<keyword evidence="3 6" id="KW-0964">Secreted</keyword>
<dbReference type="VEuPathDB" id="FungiDB:H310_09897"/>
<evidence type="ECO:0000313" key="7">
    <source>
        <dbReference type="EMBL" id="ETV97075.1"/>
    </source>
</evidence>
<evidence type="ECO:0000256" key="4">
    <source>
        <dbReference type="ARBA" id="ARBA00022978"/>
    </source>
</evidence>
<comment type="function">
    <text evidence="6">Induces local and distal defense responses (incompatible hypersensitive reaction) in plants from the solanaceae and cruciferae families. Elicits leaf necrosis and causes the accumulation of pathogenesis-related proteins. Might interact with the lipidic molecules of the plasma membrane.</text>
</comment>
<dbReference type="OrthoDB" id="79263at2759"/>
<dbReference type="InterPro" id="IPR036470">
    <property type="entry name" value="Elicitin_sf"/>
</dbReference>
<dbReference type="EMBL" id="KI913974">
    <property type="protein sequence ID" value="ETV97075.1"/>
    <property type="molecule type" value="Genomic_DNA"/>
</dbReference>
<organism evidence="7">
    <name type="scientific">Aphanomyces invadans</name>
    <dbReference type="NCBI Taxonomy" id="157072"/>
    <lineage>
        <taxon>Eukaryota</taxon>
        <taxon>Sar</taxon>
        <taxon>Stramenopiles</taxon>
        <taxon>Oomycota</taxon>
        <taxon>Saprolegniomycetes</taxon>
        <taxon>Saprolegniales</taxon>
        <taxon>Verrucalvaceae</taxon>
        <taxon>Aphanomyces</taxon>
    </lineage>
</organism>
<protein>
    <recommendedName>
        <fullName evidence="6">Elicitin</fullName>
    </recommendedName>
</protein>
<comment type="subcellular location">
    <subcellularLocation>
        <location evidence="1 6">Secreted</location>
    </subcellularLocation>
</comment>
<gene>
    <name evidence="7" type="ORF">H310_09897</name>
</gene>
<evidence type="ECO:0000256" key="2">
    <source>
        <dbReference type="ARBA" id="ARBA00009544"/>
    </source>
</evidence>
<dbReference type="RefSeq" id="XP_008874321.1">
    <property type="nucleotide sequence ID" value="XM_008876099.1"/>
</dbReference>
<keyword evidence="5 6" id="KW-1015">Disulfide bond</keyword>
<dbReference type="SUPFAM" id="SSF48647">
    <property type="entry name" value="Fungal elicitin"/>
    <property type="match status" value="1"/>
</dbReference>
<dbReference type="Gene3D" id="1.10.239.10">
    <property type="entry name" value="Elicitin domain"/>
    <property type="match status" value="1"/>
</dbReference>
<accession>A0A024TSE0</accession>
<dbReference type="GeneID" id="20086947"/>
<dbReference type="Pfam" id="PF00964">
    <property type="entry name" value="Elicitin"/>
    <property type="match status" value="1"/>
</dbReference>